<dbReference type="AlphaFoldDB" id="A0A8X6NVM3"/>
<accession>A0A8X6NVM3</accession>
<evidence type="ECO:0000313" key="1">
    <source>
        <dbReference type="EMBL" id="GFT33339.1"/>
    </source>
</evidence>
<dbReference type="PANTHER" id="PTHR47331">
    <property type="entry name" value="PHD-TYPE DOMAIN-CONTAINING PROTEIN"/>
    <property type="match status" value="1"/>
</dbReference>
<name>A0A8X6NVM3_NEPPI</name>
<organism evidence="1 2">
    <name type="scientific">Nephila pilipes</name>
    <name type="common">Giant wood spider</name>
    <name type="synonym">Nephila maculata</name>
    <dbReference type="NCBI Taxonomy" id="299642"/>
    <lineage>
        <taxon>Eukaryota</taxon>
        <taxon>Metazoa</taxon>
        <taxon>Ecdysozoa</taxon>
        <taxon>Arthropoda</taxon>
        <taxon>Chelicerata</taxon>
        <taxon>Arachnida</taxon>
        <taxon>Araneae</taxon>
        <taxon>Araneomorphae</taxon>
        <taxon>Entelegynae</taxon>
        <taxon>Araneoidea</taxon>
        <taxon>Nephilidae</taxon>
        <taxon>Nephila</taxon>
    </lineage>
</organism>
<sequence>MRLVASKLVFVVTGSYNDESFNEESFFPSHCFLFKDVSNLDNTLRSFWETENISEEKPVINDELKFYEDHFEKNTRQKTVWTIFCIPTIQTKYTKKNIDLGNSRTIASKRLYQLWRRLNRDPKLKVPYTQFIEEYLALDHMEEVLNIDEMTSHDDEFFLPHHGVLRSGNRARLLMFKGSQKTDLNISLKDVLSKGGVIQEELFRLIEINPEERHFQEILWIQ</sequence>
<dbReference type="EMBL" id="BMAW01013335">
    <property type="protein sequence ID" value="GFT33339.1"/>
    <property type="molecule type" value="Genomic_DNA"/>
</dbReference>
<evidence type="ECO:0000313" key="2">
    <source>
        <dbReference type="Proteomes" id="UP000887013"/>
    </source>
</evidence>
<gene>
    <name evidence="1" type="primary">AVEN_138863_1</name>
    <name evidence="1" type="ORF">NPIL_449851</name>
</gene>
<dbReference type="PANTHER" id="PTHR47331:SF1">
    <property type="entry name" value="GAG-LIKE PROTEIN"/>
    <property type="match status" value="1"/>
</dbReference>
<dbReference type="Proteomes" id="UP000887013">
    <property type="component" value="Unassembled WGS sequence"/>
</dbReference>
<keyword evidence="2" id="KW-1185">Reference proteome</keyword>
<dbReference type="OrthoDB" id="8065733at2759"/>
<reference evidence="1" key="1">
    <citation type="submission" date="2020-08" db="EMBL/GenBank/DDBJ databases">
        <title>Multicomponent nature underlies the extraordinary mechanical properties of spider dragline silk.</title>
        <authorList>
            <person name="Kono N."/>
            <person name="Nakamura H."/>
            <person name="Mori M."/>
            <person name="Yoshida Y."/>
            <person name="Ohtoshi R."/>
            <person name="Malay A.D."/>
            <person name="Moran D.A.P."/>
            <person name="Tomita M."/>
            <person name="Numata K."/>
            <person name="Arakawa K."/>
        </authorList>
    </citation>
    <scope>NUCLEOTIDE SEQUENCE</scope>
</reference>
<proteinExistence type="predicted"/>
<comment type="caution">
    <text evidence="1">The sequence shown here is derived from an EMBL/GenBank/DDBJ whole genome shotgun (WGS) entry which is preliminary data.</text>
</comment>
<protein>
    <submittedName>
        <fullName evidence="1">Uncharacterized protein</fullName>
    </submittedName>
</protein>